<dbReference type="Pfam" id="PF07308">
    <property type="entry name" value="DUF1456"/>
    <property type="match status" value="2"/>
</dbReference>
<dbReference type="EMBL" id="CP019344">
    <property type="protein sequence ID" value="ARN76779.1"/>
    <property type="molecule type" value="Genomic_DNA"/>
</dbReference>
<accession>A0A1W6MH24</accession>
<evidence type="ECO:0000313" key="1">
    <source>
        <dbReference type="EMBL" id="ARN76779.1"/>
    </source>
</evidence>
<sequence>MDNNEILRRLRFTLDLSDDAMIDTYKKGGEEVSRAEISDWLKKEEHEDFDAVIDENLAVFLNGLIVNYRGKKDGQTPIAEVVLNNNIILRKLKIAFNFKSDEIVYLMKLGGQKVSESELTSFFRNPKHAKYMHCNDQYLRAFLNGFQKQRIKQRKNS</sequence>
<keyword evidence="2" id="KW-1185">Reference proteome</keyword>
<dbReference type="OrthoDB" id="9788465at2"/>
<organism evidence="1 2">
    <name type="scientific">Nonlabens spongiae</name>
    <dbReference type="NCBI Taxonomy" id="331648"/>
    <lineage>
        <taxon>Bacteria</taxon>
        <taxon>Pseudomonadati</taxon>
        <taxon>Bacteroidota</taxon>
        <taxon>Flavobacteriia</taxon>
        <taxon>Flavobacteriales</taxon>
        <taxon>Flavobacteriaceae</taxon>
        <taxon>Nonlabens</taxon>
    </lineage>
</organism>
<evidence type="ECO:0008006" key="3">
    <source>
        <dbReference type="Google" id="ProtNLM"/>
    </source>
</evidence>
<proteinExistence type="predicted"/>
<dbReference type="PANTHER" id="PTHR37805:SF1">
    <property type="entry name" value="CYTOPLASMIC PROTEIN"/>
    <property type="match status" value="1"/>
</dbReference>
<dbReference type="Proteomes" id="UP000193431">
    <property type="component" value="Chromosome"/>
</dbReference>
<dbReference type="InterPro" id="IPR009921">
    <property type="entry name" value="YehS-like"/>
</dbReference>
<dbReference type="AlphaFoldDB" id="A0A1W6MH24"/>
<name>A0A1W6MH24_9FLAO</name>
<dbReference type="RefSeq" id="WP_085765579.1">
    <property type="nucleotide sequence ID" value="NZ_CP019344.1"/>
</dbReference>
<dbReference type="PANTHER" id="PTHR37805">
    <property type="entry name" value="CYTOPLASMIC PROTEIN-RELATED"/>
    <property type="match status" value="1"/>
</dbReference>
<protein>
    <recommendedName>
        <fullName evidence="3">DUF1456 domain-containing protein</fullName>
    </recommendedName>
</protein>
<dbReference type="STRING" id="331648.BST97_01490"/>
<reference evidence="1 2" key="1">
    <citation type="submission" date="2016-11" db="EMBL/GenBank/DDBJ databases">
        <title>Trade-off between light-utilization and light-protection in marine flavobacteria.</title>
        <authorList>
            <person name="Kumagai Y."/>
        </authorList>
    </citation>
    <scope>NUCLEOTIDE SEQUENCE [LARGE SCALE GENOMIC DNA]</scope>
    <source>
        <strain evidence="1 2">JCM 13191</strain>
    </source>
</reference>
<evidence type="ECO:0000313" key="2">
    <source>
        <dbReference type="Proteomes" id="UP000193431"/>
    </source>
</evidence>
<gene>
    <name evidence="1" type="ORF">BST97_01490</name>
</gene>